<dbReference type="AlphaFoldDB" id="A0A4R0YV79"/>
<evidence type="ECO:0008006" key="4">
    <source>
        <dbReference type="Google" id="ProtNLM"/>
    </source>
</evidence>
<keyword evidence="1" id="KW-0732">Signal</keyword>
<sequence>MAVRTTLARSIGLALAACSGGAWAGQFDYTLYGTVEHTDNIGLTPDNRASNNVLMPGVNFGYTEKGSTVQANVTGNLEYRDYSGNTYDSQTLAQVAAQATWAVMPQRLDLVVQDFAGVEPLSTLAANSPNNQQQTNVIAVGPTLHFRVGDAMTGNAELHYINSYASKLKEFNSSRGQAAVRLFRDLSPTDQVSGNFEAQHVNFNNNDIAGPNYDRYELYGRYTSRLTAIDIDAALGWTHIDYNHGQSLSDPLVRLTLGWRVSARNTITLNGSYEYVDAAQDMLQPTNIIIGGELEPLQPVADAIDATRGGINVGNVVISADVYKQRQIQASYTYRADRMTFSIAPAYSKLDYVNDATLNQTGKGLGLSLDYRVTPTVTVSGFASGDRFTYDTLDRLDRTYRFGADLNHQWTPHWSWRVSYVRELRSSDAAGQSYHANEFYLTVVYKR</sequence>
<name>A0A4R0YV79_9GAMM</name>
<proteinExistence type="predicted"/>
<evidence type="ECO:0000313" key="2">
    <source>
        <dbReference type="EMBL" id="TCI10462.1"/>
    </source>
</evidence>
<comment type="caution">
    <text evidence="2">The sequence shown here is derived from an EMBL/GenBank/DDBJ whole genome shotgun (WGS) entry which is preliminary data.</text>
</comment>
<gene>
    <name evidence="2" type="ORF">EZM97_16430</name>
</gene>
<keyword evidence="3" id="KW-1185">Reference proteome</keyword>
<dbReference type="RefSeq" id="WP_131408502.1">
    <property type="nucleotide sequence ID" value="NZ_SJTG01000002.1"/>
</dbReference>
<organism evidence="2 3">
    <name type="scientific">Dyella soli</name>
    <dbReference type="NCBI Taxonomy" id="522319"/>
    <lineage>
        <taxon>Bacteria</taxon>
        <taxon>Pseudomonadati</taxon>
        <taxon>Pseudomonadota</taxon>
        <taxon>Gammaproteobacteria</taxon>
        <taxon>Lysobacterales</taxon>
        <taxon>Rhodanobacteraceae</taxon>
        <taxon>Dyella</taxon>
    </lineage>
</organism>
<evidence type="ECO:0000313" key="3">
    <source>
        <dbReference type="Proteomes" id="UP000291822"/>
    </source>
</evidence>
<dbReference type="EMBL" id="SJTG01000002">
    <property type="protein sequence ID" value="TCI10462.1"/>
    <property type="molecule type" value="Genomic_DNA"/>
</dbReference>
<accession>A0A4R0YV79</accession>
<evidence type="ECO:0000256" key="1">
    <source>
        <dbReference type="SAM" id="SignalP"/>
    </source>
</evidence>
<dbReference type="Proteomes" id="UP000291822">
    <property type="component" value="Unassembled WGS sequence"/>
</dbReference>
<feature type="signal peptide" evidence="1">
    <location>
        <begin position="1"/>
        <end position="24"/>
    </location>
</feature>
<reference evidence="2 3" key="1">
    <citation type="submission" date="2019-02" db="EMBL/GenBank/DDBJ databases">
        <title>Dyella amyloliquefaciens sp. nov., isolated from forest soil.</title>
        <authorList>
            <person name="Gao Z.-H."/>
            <person name="Qiu L.-H."/>
        </authorList>
    </citation>
    <scope>NUCLEOTIDE SEQUENCE [LARGE SCALE GENOMIC DNA]</scope>
    <source>
        <strain evidence="2 3">KACC 12747</strain>
    </source>
</reference>
<protein>
    <recommendedName>
        <fullName evidence="4">TIGR03016 family PEP-CTERM system-associated outer membrane protein</fullName>
    </recommendedName>
</protein>
<feature type="chain" id="PRO_5020672414" description="TIGR03016 family PEP-CTERM system-associated outer membrane protein" evidence="1">
    <location>
        <begin position="25"/>
        <end position="447"/>
    </location>
</feature>